<dbReference type="Pfam" id="PF06522">
    <property type="entry name" value="B12D"/>
    <property type="match status" value="1"/>
</dbReference>
<organism evidence="1 2">
    <name type="scientific">Amphibalanus amphitrite</name>
    <name type="common">Striped barnacle</name>
    <name type="synonym">Balanus amphitrite</name>
    <dbReference type="NCBI Taxonomy" id="1232801"/>
    <lineage>
        <taxon>Eukaryota</taxon>
        <taxon>Metazoa</taxon>
        <taxon>Ecdysozoa</taxon>
        <taxon>Arthropoda</taxon>
        <taxon>Crustacea</taxon>
        <taxon>Multicrustacea</taxon>
        <taxon>Cirripedia</taxon>
        <taxon>Thoracica</taxon>
        <taxon>Thoracicalcarea</taxon>
        <taxon>Balanomorpha</taxon>
        <taxon>Balanoidea</taxon>
        <taxon>Balanidae</taxon>
        <taxon>Amphibalaninae</taxon>
        <taxon>Amphibalanus</taxon>
    </lineage>
</organism>
<evidence type="ECO:0008006" key="3">
    <source>
        <dbReference type="Google" id="ProtNLM"/>
    </source>
</evidence>
<keyword evidence="2" id="KW-1185">Reference proteome</keyword>
<sequence length="93" mass="10603">MRLTERRPATMGKRVPLFSMAMLRKNPALVPVAGLVGVAVVADLLFALRTAVKVPEAQYRRRDDAPWEDYRNKQYSLYNPKGLQRDKCPAPDF</sequence>
<gene>
    <name evidence="1" type="ORF">FJT64_016863</name>
</gene>
<accession>A0A6A4X4G4</accession>
<dbReference type="EMBL" id="VIIS01000174">
    <property type="protein sequence ID" value="KAF0312379.1"/>
    <property type="molecule type" value="Genomic_DNA"/>
</dbReference>
<dbReference type="Proteomes" id="UP000440578">
    <property type="component" value="Unassembled WGS sequence"/>
</dbReference>
<protein>
    <recommendedName>
        <fullName evidence="3">Cytochrome c oxidase subunit NDUFA4</fullName>
    </recommendedName>
</protein>
<comment type="caution">
    <text evidence="1">The sequence shown here is derived from an EMBL/GenBank/DDBJ whole genome shotgun (WGS) entry which is preliminary data.</text>
</comment>
<evidence type="ECO:0000313" key="2">
    <source>
        <dbReference type="Proteomes" id="UP000440578"/>
    </source>
</evidence>
<proteinExistence type="predicted"/>
<dbReference type="AlphaFoldDB" id="A0A6A4X4G4"/>
<reference evidence="1 2" key="1">
    <citation type="submission" date="2019-07" db="EMBL/GenBank/DDBJ databases">
        <title>Draft genome assembly of a fouling barnacle, Amphibalanus amphitrite (Darwin, 1854): The first reference genome for Thecostraca.</title>
        <authorList>
            <person name="Kim W."/>
        </authorList>
    </citation>
    <scope>NUCLEOTIDE SEQUENCE [LARGE SCALE GENOMIC DNA]</scope>
    <source>
        <strain evidence="1">SNU_AA5</strain>
        <tissue evidence="1">Soma without cirri and trophi</tissue>
    </source>
</reference>
<evidence type="ECO:0000313" key="1">
    <source>
        <dbReference type="EMBL" id="KAF0312379.1"/>
    </source>
</evidence>
<dbReference type="InterPro" id="IPR010530">
    <property type="entry name" value="B12D"/>
</dbReference>
<name>A0A6A4X4G4_AMPAM</name>